<name>A0ABM5WAM4_9ENTE</name>
<sequence length="94" mass="10972">MEKFISKLLKYKYFFFGWIVNVLSLILSMGFNIRWNFLNLISMLAYLVQLIVIGYNAIKSGEIRIKDILYPVLIVGSLYGLCILVSYLTYKFSL</sequence>
<accession>A0ABM5WAM4</accession>
<organism evidence="2 3">
    <name type="scientific">Enterococcus silesiacus</name>
    <dbReference type="NCBI Taxonomy" id="332949"/>
    <lineage>
        <taxon>Bacteria</taxon>
        <taxon>Bacillati</taxon>
        <taxon>Bacillota</taxon>
        <taxon>Bacilli</taxon>
        <taxon>Lactobacillales</taxon>
        <taxon>Enterococcaceae</taxon>
        <taxon>Enterococcus</taxon>
    </lineage>
</organism>
<evidence type="ECO:0000313" key="2">
    <source>
        <dbReference type="EMBL" id="ALS01793.1"/>
    </source>
</evidence>
<evidence type="ECO:0000313" key="3">
    <source>
        <dbReference type="Proteomes" id="UP000065511"/>
    </source>
</evidence>
<feature type="transmembrane region" description="Helical" evidence="1">
    <location>
        <begin position="12"/>
        <end position="31"/>
    </location>
</feature>
<dbReference type="EMBL" id="CP013614">
    <property type="protein sequence ID" value="ALS01793.1"/>
    <property type="molecule type" value="Genomic_DNA"/>
</dbReference>
<gene>
    <name evidence="2" type="ORF">ATZ33_10525</name>
</gene>
<dbReference type="Proteomes" id="UP000065511">
    <property type="component" value="Chromosome"/>
</dbReference>
<feature type="transmembrane region" description="Helical" evidence="1">
    <location>
        <begin position="68"/>
        <end position="90"/>
    </location>
</feature>
<keyword evidence="3" id="KW-1185">Reference proteome</keyword>
<evidence type="ECO:0000256" key="1">
    <source>
        <dbReference type="SAM" id="Phobius"/>
    </source>
</evidence>
<reference evidence="2 3" key="1">
    <citation type="submission" date="2015-12" db="EMBL/GenBank/DDBJ databases">
        <authorList>
            <person name="Lauer A."/>
            <person name="Humrighouse B."/>
            <person name="Loparev V."/>
            <person name="Shewmaker P.L."/>
            <person name="Whitney A.M."/>
            <person name="McLaughlin R.W."/>
        </authorList>
    </citation>
    <scope>NUCLEOTIDE SEQUENCE [LARGE SCALE GENOMIC DNA]</scope>
    <source>
        <strain evidence="2 3">LMG 23085</strain>
    </source>
</reference>
<feature type="transmembrane region" description="Helical" evidence="1">
    <location>
        <begin position="37"/>
        <end position="56"/>
    </location>
</feature>
<keyword evidence="1" id="KW-0472">Membrane</keyword>
<keyword evidence="1" id="KW-0812">Transmembrane</keyword>
<keyword evidence="1" id="KW-1133">Transmembrane helix</keyword>
<proteinExistence type="predicted"/>
<protein>
    <submittedName>
        <fullName evidence="2">Uncharacterized protein</fullName>
    </submittedName>
</protein>